<feature type="domain" description="DUF7192" evidence="1">
    <location>
        <begin position="180"/>
        <end position="311"/>
    </location>
</feature>
<evidence type="ECO:0000313" key="3">
    <source>
        <dbReference type="Proteomes" id="UP000028980"/>
    </source>
</evidence>
<evidence type="ECO:0000259" key="1">
    <source>
        <dbReference type="Pfam" id="PF23822"/>
    </source>
</evidence>
<gene>
    <name evidence="2" type="ORF">JCM19296_1245</name>
</gene>
<accession>A0A081D9Q7</accession>
<dbReference type="Pfam" id="PF23822">
    <property type="entry name" value="DUF7192"/>
    <property type="match status" value="1"/>
</dbReference>
<sequence>MSAPKQHTLKSPNGKYNYLLFDSVFAFNAFVDDETKNLSSANQSRWNFIEESTDSQLQSGTDWYGTPTPKTVKELNEHRTFLGMPLVAKIQPKIKEKLIHYLQYINDSVMPKPKMAYNDRGLGVFSFERAAMGMYQQFPINTTSPLNTSVSQMNIELGNKKVLTSVKSVFAYFKDKQMSYPSLQLYIMAGANAHVKGNDLLYVGLACAELVEFMELRGISVEVNVMLGTSFNNQVTMGCVRVKRFQDKLDKNQLLLMSSDPRYFRFRGFKSLVTMSNYFGLTIPSGLGTISASMGAAFAKAINPKGFVFEQSYSMDSAVKEVSQIITNYKNQLQPNG</sequence>
<dbReference type="Proteomes" id="UP000028980">
    <property type="component" value="Unassembled WGS sequence"/>
</dbReference>
<protein>
    <recommendedName>
        <fullName evidence="1">DUF7192 domain-containing protein</fullName>
    </recommendedName>
</protein>
<dbReference type="AlphaFoldDB" id="A0A081D9Q7"/>
<dbReference type="EMBL" id="BBLG01000002">
    <property type="protein sequence ID" value="GAK75653.1"/>
    <property type="molecule type" value="Genomic_DNA"/>
</dbReference>
<name>A0A081D9Q7_NONUL</name>
<reference evidence="2 3" key="1">
    <citation type="journal article" date="2014" name="Genome Announc.">
        <title>Draft Genome Sequences of Marine Flavobacterium Nonlabens Strains NR17, NR24, NR27, NR32, NR33, and Ara13.</title>
        <authorList>
            <person name="Nakanishi M."/>
            <person name="Meirelles P."/>
            <person name="Suzuki R."/>
            <person name="Takatani N."/>
            <person name="Mino S."/>
            <person name="Suda W."/>
            <person name="Oshima K."/>
            <person name="Hattori M."/>
            <person name="Ohkuma M."/>
            <person name="Hosokawa M."/>
            <person name="Miyashita K."/>
            <person name="Thompson F.L."/>
            <person name="Niwa A."/>
            <person name="Sawabe T."/>
            <person name="Sawabe T."/>
        </authorList>
    </citation>
    <scope>NUCLEOTIDE SEQUENCE [LARGE SCALE GENOMIC DNA]</scope>
    <source>
        <strain evidence="3">JCM19296</strain>
    </source>
</reference>
<evidence type="ECO:0000313" key="2">
    <source>
        <dbReference type="EMBL" id="GAK75653.1"/>
    </source>
</evidence>
<comment type="caution">
    <text evidence="2">The sequence shown here is derived from an EMBL/GenBank/DDBJ whole genome shotgun (WGS) entry which is preliminary data.</text>
</comment>
<organism evidence="2 3">
    <name type="scientific">Nonlabens ulvanivorans</name>
    <name type="common">Persicivirga ulvanivorans</name>
    <dbReference type="NCBI Taxonomy" id="906888"/>
    <lineage>
        <taxon>Bacteria</taxon>
        <taxon>Pseudomonadati</taxon>
        <taxon>Bacteroidota</taxon>
        <taxon>Flavobacteriia</taxon>
        <taxon>Flavobacteriales</taxon>
        <taxon>Flavobacteriaceae</taxon>
        <taxon>Nonlabens</taxon>
    </lineage>
</organism>
<proteinExistence type="predicted"/>
<dbReference type="InterPro" id="IPR055616">
    <property type="entry name" value="DUF7192"/>
</dbReference>